<evidence type="ECO:0000313" key="17">
    <source>
        <dbReference type="Proteomes" id="UP000460317"/>
    </source>
</evidence>
<evidence type="ECO:0000313" key="14">
    <source>
        <dbReference type="EMBL" id="UYU67902.1"/>
    </source>
</evidence>
<dbReference type="GO" id="GO:0022857">
    <property type="term" value="F:transmembrane transporter activity"/>
    <property type="evidence" value="ECO:0007669"/>
    <property type="project" value="InterPro"/>
</dbReference>
<dbReference type="PANTHER" id="PTHR42718">
    <property type="entry name" value="MAJOR FACILITATOR SUPERFAMILY MULTIDRUG TRANSPORTER MFSC"/>
    <property type="match status" value="1"/>
</dbReference>
<dbReference type="RefSeq" id="WP_008766368.1">
    <property type="nucleotide sequence ID" value="NZ_BAABXH010000001.1"/>
</dbReference>
<evidence type="ECO:0000256" key="1">
    <source>
        <dbReference type="ARBA" id="ARBA00004651"/>
    </source>
</evidence>
<proteinExistence type="inferred from homology"/>
<dbReference type="EMBL" id="WCRY01000007">
    <property type="protein sequence ID" value="KAB4483288.1"/>
    <property type="molecule type" value="Genomic_DNA"/>
</dbReference>
<evidence type="ECO:0000313" key="15">
    <source>
        <dbReference type="EMBL" id="UYU90687.1"/>
    </source>
</evidence>
<dbReference type="EMBL" id="WCSB01000020">
    <property type="protein sequence ID" value="KAB4449573.1"/>
    <property type="molecule type" value="Genomic_DNA"/>
</dbReference>
<evidence type="ECO:0000256" key="7">
    <source>
        <dbReference type="ARBA" id="ARBA00023136"/>
    </source>
</evidence>
<sequence length="470" mass="50336">MIQANNTTSIDETDGLPMPRRIWAVVSIGFALCMSVLDVNIINIVLPTLSHDFGTSPAVTTWIINGYQLAIVVSLLSFSSLGEIIGYRKVFLSGIGLFCITSLICALSDSFWTLTIARIFQGFSASAITSVNTAQLRYVYPKSQIGRGMGINAMVVAISAAAGPSVASGILSIASWHWLFAINVPLGITALLLGIKHLPRQEERSKRKFDFVSAIANAVTFGLLIYTLDGFAHHEEMDFLVLQLIILAIVGTFYVRRQLTQTTPLLPLDLLRIPIFRLSILTSICSFIAQMAAMVSLPFFLQNTLGHSEVMTGLLLTPWPLATLVTAPLAGYLVERIHPGILGSIGMALFAVGLFSLSGLTAESSDISIILRLMLCGAGFGLFQTPNNSTIISSAPTKRSGGASGMLGMARLLGQTFGTTLVALLFSFVVHDRSTAVCLMVGSGFAVVAAIVSSLRLSQPSTLKRETNQS</sequence>
<keyword evidence="6 8" id="KW-1133">Transmembrane helix</keyword>
<dbReference type="FunFam" id="1.20.1250.20:FF:000168">
    <property type="entry name" value="Transporter, major facilitator family"/>
    <property type="match status" value="1"/>
</dbReference>
<dbReference type="AlphaFoldDB" id="A0A0P0FI85"/>
<dbReference type="NCBIfam" id="TIGR00711">
    <property type="entry name" value="efflux_EmrB"/>
    <property type="match status" value="1"/>
</dbReference>
<reference evidence="14 18" key="2">
    <citation type="submission" date="2021-06" db="EMBL/GenBank/DDBJ databases">
        <title>Interrogation of the integrated mobile genetic elements in gut-associated Bacteroides with a consensus prediction approach.</title>
        <authorList>
            <person name="Campbell D.E."/>
            <person name="Leigh J.R."/>
            <person name="Kim T."/>
            <person name="England W."/>
            <person name="Whitaker R.J."/>
            <person name="Degnan P.H."/>
        </authorList>
    </citation>
    <scope>NUCLEOTIDE SEQUENCE [LARGE SCALE GENOMIC DNA]</scope>
    <source>
        <strain evidence="15">VPI-3443</strain>
        <strain evidence="14 18">WAL8669</strain>
    </source>
</reference>
<dbReference type="SUPFAM" id="SSF103473">
    <property type="entry name" value="MFS general substrate transporter"/>
    <property type="match status" value="1"/>
</dbReference>
<dbReference type="EMBL" id="CP083680">
    <property type="protein sequence ID" value="UYU67902.1"/>
    <property type="molecule type" value="Genomic_DNA"/>
</dbReference>
<feature type="transmembrane region" description="Helical" evidence="8">
    <location>
        <begin position="313"/>
        <end position="334"/>
    </location>
</feature>
<reference evidence="16 17" key="1">
    <citation type="journal article" date="2019" name="Nat. Med.">
        <title>A library of human gut bacterial isolates paired with longitudinal multiomics data enables mechanistic microbiome research.</title>
        <authorList>
            <person name="Poyet M."/>
            <person name="Groussin M."/>
            <person name="Gibbons S.M."/>
            <person name="Avila-Pacheco J."/>
            <person name="Jiang X."/>
            <person name="Kearney S.M."/>
            <person name="Perrotta A.R."/>
            <person name="Berdy B."/>
            <person name="Zhao S."/>
            <person name="Lieberman T.D."/>
            <person name="Swanson P.K."/>
            <person name="Smith M."/>
            <person name="Roesemann S."/>
            <person name="Alexander J.E."/>
            <person name="Rich S.A."/>
            <person name="Livny J."/>
            <person name="Vlamakis H."/>
            <person name="Clish C."/>
            <person name="Bullock K."/>
            <person name="Deik A."/>
            <person name="Scott J."/>
            <person name="Pierce K.A."/>
            <person name="Xavier R.J."/>
            <person name="Alm E.J."/>
        </authorList>
    </citation>
    <scope>NUCLEOTIDE SEQUENCE [LARGE SCALE GENOMIC DNA]</scope>
    <source>
        <strain evidence="11 16">BIOML-A162</strain>
        <strain evidence="10 17">BIOML-A165</strain>
    </source>
</reference>
<evidence type="ECO:0000256" key="3">
    <source>
        <dbReference type="ARBA" id="ARBA00022448"/>
    </source>
</evidence>
<dbReference type="FunFam" id="1.20.1720.10:FF:000011">
    <property type="entry name" value="Transporter, major facilitator family"/>
    <property type="match status" value="1"/>
</dbReference>
<dbReference type="Proteomes" id="UP001200544">
    <property type="component" value="Unassembled WGS sequence"/>
</dbReference>
<feature type="transmembrane region" description="Helical" evidence="8">
    <location>
        <begin position="22"/>
        <end position="46"/>
    </location>
</feature>
<accession>A0A0P0FI85</accession>
<keyword evidence="3" id="KW-0813">Transport</keyword>
<evidence type="ECO:0000256" key="4">
    <source>
        <dbReference type="ARBA" id="ARBA00022475"/>
    </source>
</evidence>
<evidence type="ECO:0000313" key="18">
    <source>
        <dbReference type="Proteomes" id="UP001156218"/>
    </source>
</evidence>
<protein>
    <submittedName>
        <fullName evidence="10">MFS transporter</fullName>
    </submittedName>
</protein>
<accession>C6IMM4</accession>
<dbReference type="EMBL" id="CP083685">
    <property type="protein sequence ID" value="UYU90687.1"/>
    <property type="molecule type" value="Genomic_DNA"/>
</dbReference>
<evidence type="ECO:0000256" key="8">
    <source>
        <dbReference type="SAM" id="Phobius"/>
    </source>
</evidence>
<comment type="subcellular location">
    <subcellularLocation>
        <location evidence="1">Cell membrane</location>
        <topology evidence="1">Multi-pass membrane protein</topology>
    </subcellularLocation>
</comment>
<feature type="transmembrane region" description="Helical" evidence="8">
    <location>
        <begin position="239"/>
        <end position="255"/>
    </location>
</feature>
<dbReference type="CDD" id="cd17321">
    <property type="entry name" value="MFS_MMR_MDR_like"/>
    <property type="match status" value="1"/>
</dbReference>
<evidence type="ECO:0000313" key="10">
    <source>
        <dbReference type="EMBL" id="KAB4449573.1"/>
    </source>
</evidence>
<evidence type="ECO:0000256" key="2">
    <source>
        <dbReference type="ARBA" id="ARBA00008537"/>
    </source>
</evidence>
<reference evidence="12" key="3">
    <citation type="submission" date="2021-07" db="EMBL/GenBank/DDBJ databases">
        <title>Comparative genomics of Bacteroides fragilis group isolates reveals species-dependent resistance mechanisms and validates clinical tools for resistance prediction.</title>
        <authorList>
            <person name="Wallace M.J."/>
            <person name="Jean S."/>
            <person name="Wallace M.A."/>
            <person name="Carey-Ann B.D."/>
            <person name="Dantas G."/>
        </authorList>
    </citation>
    <scope>NUCLEOTIDE SEQUENCE</scope>
    <source>
        <strain evidence="12">BJH_160</strain>
    </source>
</reference>
<feature type="transmembrane region" description="Helical" evidence="8">
    <location>
        <begin position="406"/>
        <end position="428"/>
    </location>
</feature>
<evidence type="ECO:0000313" key="11">
    <source>
        <dbReference type="EMBL" id="KAB4483288.1"/>
    </source>
</evidence>
<comment type="similarity">
    <text evidence="2">Belongs to the major facilitator superfamily. EmrB family.</text>
</comment>
<feature type="transmembrane region" description="Helical" evidence="8">
    <location>
        <begin position="434"/>
        <end position="455"/>
    </location>
</feature>
<evidence type="ECO:0000256" key="5">
    <source>
        <dbReference type="ARBA" id="ARBA00022692"/>
    </source>
</evidence>
<feature type="transmembrane region" description="Helical" evidence="8">
    <location>
        <begin position="275"/>
        <end position="301"/>
    </location>
</feature>
<gene>
    <name evidence="11" type="ORF">GAN91_08780</name>
    <name evidence="10" type="ORF">GAN93_18290</name>
    <name evidence="12" type="ORF">K0H07_03820</name>
    <name evidence="14" type="ORF">KQP68_06400</name>
    <name evidence="15" type="ORF">KQP74_22670</name>
    <name evidence="13" type="ORF">PO127_09555</name>
</gene>
<dbReference type="EMBL" id="JAHYQA010000002">
    <property type="protein sequence ID" value="MCE9236285.1"/>
    <property type="molecule type" value="Genomic_DNA"/>
</dbReference>
<feature type="transmembrane region" description="Helical" evidence="8">
    <location>
        <begin position="58"/>
        <end position="78"/>
    </location>
</feature>
<organism evidence="10 17">
    <name type="scientific">Bacteroides thetaiotaomicron</name>
    <dbReference type="NCBI Taxonomy" id="818"/>
    <lineage>
        <taxon>Bacteria</taxon>
        <taxon>Pseudomonadati</taxon>
        <taxon>Bacteroidota</taxon>
        <taxon>Bacteroidia</taxon>
        <taxon>Bacteroidales</taxon>
        <taxon>Bacteroidaceae</taxon>
        <taxon>Bacteroides</taxon>
    </lineage>
</organism>
<evidence type="ECO:0000313" key="16">
    <source>
        <dbReference type="Proteomes" id="UP000436858"/>
    </source>
</evidence>
<evidence type="ECO:0000313" key="12">
    <source>
        <dbReference type="EMBL" id="MCE9236285.1"/>
    </source>
</evidence>
<feature type="transmembrane region" description="Helical" evidence="8">
    <location>
        <begin position="90"/>
        <end position="113"/>
    </location>
</feature>
<feature type="transmembrane region" description="Helical" evidence="8">
    <location>
        <begin position="341"/>
        <end position="361"/>
    </location>
</feature>
<dbReference type="KEGG" id="btho:Btheta7330_01046"/>
<dbReference type="InterPro" id="IPR004638">
    <property type="entry name" value="EmrB-like"/>
</dbReference>
<keyword evidence="5 8" id="KW-0812">Transmembrane</keyword>
<dbReference type="OMA" id="MFINGWN"/>
<feature type="transmembrane region" description="Helical" evidence="8">
    <location>
        <begin position="176"/>
        <end position="197"/>
    </location>
</feature>
<dbReference type="Gene3D" id="1.20.1250.20">
    <property type="entry name" value="MFS general substrate transporter like domains"/>
    <property type="match status" value="1"/>
</dbReference>
<dbReference type="PRINTS" id="PR01036">
    <property type="entry name" value="TCRTETB"/>
</dbReference>
<feature type="transmembrane region" description="Helical" evidence="8">
    <location>
        <begin position="209"/>
        <end position="227"/>
    </location>
</feature>
<feature type="transmembrane region" description="Helical" evidence="8">
    <location>
        <begin position="151"/>
        <end position="170"/>
    </location>
</feature>
<evidence type="ECO:0000259" key="9">
    <source>
        <dbReference type="PROSITE" id="PS50850"/>
    </source>
</evidence>
<feature type="domain" description="Major facilitator superfamily (MFS) profile" evidence="9">
    <location>
        <begin position="24"/>
        <end position="461"/>
    </location>
</feature>
<feature type="transmembrane region" description="Helical" evidence="8">
    <location>
        <begin position="119"/>
        <end position="139"/>
    </location>
</feature>
<keyword evidence="4" id="KW-1003">Cell membrane</keyword>
<dbReference type="Proteomes" id="UP000436858">
    <property type="component" value="Unassembled WGS sequence"/>
</dbReference>
<dbReference type="PROSITE" id="PS50850">
    <property type="entry name" value="MFS"/>
    <property type="match status" value="1"/>
</dbReference>
<dbReference type="InterPro" id="IPR011701">
    <property type="entry name" value="MFS"/>
</dbReference>
<dbReference type="Gene3D" id="1.20.1720.10">
    <property type="entry name" value="Multidrug resistance protein D"/>
    <property type="match status" value="1"/>
</dbReference>
<dbReference type="Proteomes" id="UP001156218">
    <property type="component" value="Chromosome"/>
</dbReference>
<dbReference type="Proteomes" id="UP000460317">
    <property type="component" value="Unassembled WGS sequence"/>
</dbReference>
<evidence type="ECO:0000313" key="13">
    <source>
        <dbReference type="EMBL" id="MDC2235992.1"/>
    </source>
</evidence>
<dbReference type="GO" id="GO:0005886">
    <property type="term" value="C:plasma membrane"/>
    <property type="evidence" value="ECO:0007669"/>
    <property type="project" value="UniProtKB-SubCell"/>
</dbReference>
<dbReference type="Proteomes" id="UP001217776">
    <property type="component" value="Unassembled WGS sequence"/>
</dbReference>
<reference evidence="13" key="4">
    <citation type="submission" date="2022-10" db="EMBL/GenBank/DDBJ databases">
        <title>Human gut microbiome strain richness.</title>
        <authorList>
            <person name="Chen-Liaw A."/>
        </authorList>
    </citation>
    <scope>NUCLEOTIDE SEQUENCE</scope>
    <source>
        <strain evidence="13">1001283st1_A3_1001283B150304_161114</strain>
    </source>
</reference>
<evidence type="ECO:0000256" key="6">
    <source>
        <dbReference type="ARBA" id="ARBA00022989"/>
    </source>
</evidence>
<dbReference type="GeneID" id="60927985"/>
<keyword evidence="7 8" id="KW-0472">Membrane</keyword>
<dbReference type="Pfam" id="PF07690">
    <property type="entry name" value="MFS_1"/>
    <property type="match status" value="1"/>
</dbReference>
<dbReference type="EMBL" id="JAQNVG010000013">
    <property type="protein sequence ID" value="MDC2235992.1"/>
    <property type="molecule type" value="Genomic_DNA"/>
</dbReference>
<dbReference type="PANTHER" id="PTHR42718:SF9">
    <property type="entry name" value="MAJOR FACILITATOR SUPERFAMILY MULTIDRUG TRANSPORTER MFSC"/>
    <property type="match status" value="1"/>
</dbReference>
<dbReference type="InterPro" id="IPR020846">
    <property type="entry name" value="MFS_dom"/>
</dbReference>
<name>A0A0P0FI85_BACT4</name>
<dbReference type="Proteomes" id="UP001162960">
    <property type="component" value="Chromosome"/>
</dbReference>
<dbReference type="InterPro" id="IPR036259">
    <property type="entry name" value="MFS_trans_sf"/>
</dbReference>